<accession>A0AAW5AKT5</accession>
<evidence type="ECO:0000256" key="5">
    <source>
        <dbReference type="ARBA" id="ARBA00023004"/>
    </source>
</evidence>
<evidence type="ECO:0000256" key="4">
    <source>
        <dbReference type="ARBA" id="ARBA00022801"/>
    </source>
</evidence>
<reference evidence="10" key="1">
    <citation type="submission" date="2022-01" db="EMBL/GenBank/DDBJ databases">
        <title>Neisseria sp. ZJ104.</title>
        <authorList>
            <person name="Yang C."/>
        </authorList>
    </citation>
    <scope>NUCLEOTIDE SEQUENCE</scope>
    <source>
        <strain evidence="10">ZJ104</strain>
    </source>
</reference>
<name>A0AAW5AKT5_9NEIS</name>
<evidence type="ECO:0000256" key="6">
    <source>
        <dbReference type="ARBA" id="ARBA00023014"/>
    </source>
</evidence>
<protein>
    <submittedName>
        <fullName evidence="10">Uracil-DNA glycosylase</fullName>
    </submittedName>
</protein>
<dbReference type="GO" id="GO:0006281">
    <property type="term" value="P:DNA repair"/>
    <property type="evidence" value="ECO:0007669"/>
    <property type="project" value="UniProtKB-KW"/>
</dbReference>
<comment type="caution">
    <text evidence="10">The sequence shown here is derived from an EMBL/GenBank/DDBJ whole genome shotgun (WGS) entry which is preliminary data.</text>
</comment>
<feature type="compositionally biased region" description="Low complexity" evidence="8">
    <location>
        <begin position="41"/>
        <end position="50"/>
    </location>
</feature>
<keyword evidence="6" id="KW-0411">Iron-sulfur</keyword>
<feature type="region of interest" description="Disordered" evidence="8">
    <location>
        <begin position="30"/>
        <end position="50"/>
    </location>
</feature>
<dbReference type="SMART" id="SM00986">
    <property type="entry name" value="UDG"/>
    <property type="match status" value="1"/>
</dbReference>
<evidence type="ECO:0000256" key="7">
    <source>
        <dbReference type="ARBA" id="ARBA00023204"/>
    </source>
</evidence>
<dbReference type="GO" id="GO:0051539">
    <property type="term" value="F:4 iron, 4 sulfur cluster binding"/>
    <property type="evidence" value="ECO:0007669"/>
    <property type="project" value="UniProtKB-KW"/>
</dbReference>
<proteinExistence type="predicted"/>
<keyword evidence="2" id="KW-0479">Metal-binding</keyword>
<dbReference type="GO" id="GO:0046872">
    <property type="term" value="F:metal ion binding"/>
    <property type="evidence" value="ECO:0007669"/>
    <property type="project" value="UniProtKB-KW"/>
</dbReference>
<keyword evidence="3" id="KW-0227">DNA damage</keyword>
<feature type="compositionally biased region" description="Polar residues" evidence="8">
    <location>
        <begin position="68"/>
        <end position="79"/>
    </location>
</feature>
<dbReference type="Pfam" id="PF03167">
    <property type="entry name" value="UDG"/>
    <property type="match status" value="1"/>
</dbReference>
<dbReference type="SMART" id="SM00987">
    <property type="entry name" value="UreE_C"/>
    <property type="match status" value="1"/>
</dbReference>
<dbReference type="PANTHER" id="PTHR33693">
    <property type="entry name" value="TYPE-5 URACIL-DNA GLYCOSYLASE"/>
    <property type="match status" value="1"/>
</dbReference>
<keyword evidence="7" id="KW-0234">DNA repair</keyword>
<dbReference type="AlphaFoldDB" id="A0AAW5AKT5"/>
<keyword evidence="5" id="KW-0408">Iron</keyword>
<dbReference type="EMBL" id="JAKKDL010000008">
    <property type="protein sequence ID" value="MCF7530126.1"/>
    <property type="molecule type" value="Genomic_DNA"/>
</dbReference>
<dbReference type="InterPro" id="IPR051536">
    <property type="entry name" value="UDG_Type-4/5"/>
</dbReference>
<evidence type="ECO:0000256" key="1">
    <source>
        <dbReference type="ARBA" id="ARBA00022485"/>
    </source>
</evidence>
<keyword evidence="1" id="KW-0004">4Fe-4S</keyword>
<evidence type="ECO:0000313" key="11">
    <source>
        <dbReference type="Proteomes" id="UP001201397"/>
    </source>
</evidence>
<dbReference type="GO" id="GO:0097506">
    <property type="term" value="F:deaminated base DNA N-glycosylase activity"/>
    <property type="evidence" value="ECO:0007669"/>
    <property type="project" value="UniProtKB-ARBA"/>
</dbReference>
<sequence>MLSSRYLHLHEALGLGPMWLNRQARFVPSAADIPPPRHPKSAAAAAAKPATRPTLAALAALNQRSEKNPQATAPSSEPPTQAAAAPELPVSAADITPSEIMVISICPSTEDSVAGQLFSGAVGVLLDNMLAAIGLTPQQAHKTCWIKAAPADNTMPDLPQIEAAAAQIAAELAQSQARAVVFLGQFFQKPQQAAAMQQLCGGLPYIVIPHPARLLRQPSLKADAWHELKKIKALLHNHRP</sequence>
<keyword evidence="4" id="KW-0378">Hydrolase</keyword>
<feature type="domain" description="Uracil-DNA glycosylase-like" evidence="9">
    <location>
        <begin position="91"/>
        <end position="229"/>
    </location>
</feature>
<evidence type="ECO:0000256" key="3">
    <source>
        <dbReference type="ARBA" id="ARBA00022763"/>
    </source>
</evidence>
<dbReference type="InterPro" id="IPR036895">
    <property type="entry name" value="Uracil-DNA_glycosylase-like_sf"/>
</dbReference>
<dbReference type="InterPro" id="IPR005122">
    <property type="entry name" value="Uracil-DNA_glycosylase-like"/>
</dbReference>
<dbReference type="RefSeq" id="WP_237093041.1">
    <property type="nucleotide sequence ID" value="NZ_JAKKDL010000008.1"/>
</dbReference>
<evidence type="ECO:0000256" key="2">
    <source>
        <dbReference type="ARBA" id="ARBA00022723"/>
    </source>
</evidence>
<evidence type="ECO:0000313" key="10">
    <source>
        <dbReference type="EMBL" id="MCF7530126.1"/>
    </source>
</evidence>
<dbReference type="Proteomes" id="UP001201397">
    <property type="component" value="Unassembled WGS sequence"/>
</dbReference>
<dbReference type="SUPFAM" id="SSF52141">
    <property type="entry name" value="Uracil-DNA glycosylase-like"/>
    <property type="match status" value="1"/>
</dbReference>
<evidence type="ECO:0000259" key="9">
    <source>
        <dbReference type="SMART" id="SM00986"/>
    </source>
</evidence>
<dbReference type="Gene3D" id="3.40.470.10">
    <property type="entry name" value="Uracil-DNA glycosylase-like domain"/>
    <property type="match status" value="1"/>
</dbReference>
<organism evidence="10 11">
    <name type="scientific">Neisseria lisongii</name>
    <dbReference type="NCBI Taxonomy" id="2912188"/>
    <lineage>
        <taxon>Bacteria</taxon>
        <taxon>Pseudomonadati</taxon>
        <taxon>Pseudomonadota</taxon>
        <taxon>Betaproteobacteria</taxon>
        <taxon>Neisseriales</taxon>
        <taxon>Neisseriaceae</taxon>
        <taxon>Neisseria</taxon>
    </lineage>
</organism>
<gene>
    <name evidence="10" type="ORF">L4H06_07810</name>
</gene>
<feature type="region of interest" description="Disordered" evidence="8">
    <location>
        <begin position="65"/>
        <end position="86"/>
    </location>
</feature>
<evidence type="ECO:0000256" key="8">
    <source>
        <dbReference type="SAM" id="MobiDB-lite"/>
    </source>
</evidence>